<evidence type="ECO:0000313" key="12">
    <source>
        <dbReference type="EMBL" id="KAL1264606.1"/>
    </source>
</evidence>
<feature type="region of interest" description="Disordered" evidence="11">
    <location>
        <begin position="206"/>
        <end position="232"/>
    </location>
</feature>
<dbReference type="PANTHER" id="PTHR31837:SF3">
    <property type="entry name" value="CYTOCHROME B-245 CHAPERONE 1"/>
    <property type="match status" value="1"/>
</dbReference>
<keyword evidence="5" id="KW-0256">Endoplasmic reticulum</keyword>
<proteinExistence type="inferred from homology"/>
<evidence type="ECO:0000313" key="13">
    <source>
        <dbReference type="Proteomes" id="UP001558613"/>
    </source>
</evidence>
<keyword evidence="8" id="KW-0472">Membrane</keyword>
<feature type="compositionally biased region" description="Acidic residues" evidence="11">
    <location>
        <begin position="207"/>
        <end position="219"/>
    </location>
</feature>
<gene>
    <name evidence="12" type="ORF">QQF64_004961</name>
</gene>
<comment type="caution">
    <text evidence="12">The sequence shown here is derived from an EMBL/GenBank/DDBJ whole genome shotgun (WGS) entry which is preliminary data.</text>
</comment>
<dbReference type="Pfam" id="PF15169">
    <property type="entry name" value="Cybc1_Eros"/>
    <property type="match status" value="1"/>
</dbReference>
<keyword evidence="3" id="KW-0399">Innate immunity</keyword>
<evidence type="ECO:0000256" key="10">
    <source>
        <dbReference type="ARBA" id="ARBA00030424"/>
    </source>
</evidence>
<dbReference type="InterPro" id="IPR027846">
    <property type="entry name" value="Cybc1"/>
</dbReference>
<keyword evidence="6" id="KW-0391">Immunity</keyword>
<dbReference type="EMBL" id="JAYMGO010000012">
    <property type="protein sequence ID" value="KAL1264606.1"/>
    <property type="molecule type" value="Genomic_DNA"/>
</dbReference>
<keyword evidence="7" id="KW-1133">Transmembrane helix</keyword>
<evidence type="ECO:0000256" key="4">
    <source>
        <dbReference type="ARBA" id="ARBA00022692"/>
    </source>
</evidence>
<evidence type="ECO:0000256" key="8">
    <source>
        <dbReference type="ARBA" id="ARBA00023136"/>
    </source>
</evidence>
<evidence type="ECO:0000256" key="5">
    <source>
        <dbReference type="ARBA" id="ARBA00022824"/>
    </source>
</evidence>
<keyword evidence="4" id="KW-0812">Transmembrane</keyword>
<sequence>MHEPRLQLSLNFQKFTNTIVQEGGVIIETRLIKMGYMVVEKHTSDLLHLKRSPGIRSWSLLVGIASVGLAAAYYSSDSILWKMFYVAGCFFVALQNMEEWEEAVFDKSKNEIELKTFSLYTMILTMWKRGHEKVMLDLRHLRDVSVQEERVRYLGKGYLVVLRLATGFSHPLTQSATLGSRSDVEALAALLKRFLGLEELQRRLAEEEYPDDDDIEDLGLGDSSDSKDEDEL</sequence>
<evidence type="ECO:0000256" key="3">
    <source>
        <dbReference type="ARBA" id="ARBA00022588"/>
    </source>
</evidence>
<evidence type="ECO:0000256" key="7">
    <source>
        <dbReference type="ARBA" id="ARBA00022989"/>
    </source>
</evidence>
<name>A0ABR3MHR4_9TELE</name>
<evidence type="ECO:0000256" key="11">
    <source>
        <dbReference type="SAM" id="MobiDB-lite"/>
    </source>
</evidence>
<organism evidence="12 13">
    <name type="scientific">Cirrhinus molitorella</name>
    <name type="common">mud carp</name>
    <dbReference type="NCBI Taxonomy" id="172907"/>
    <lineage>
        <taxon>Eukaryota</taxon>
        <taxon>Metazoa</taxon>
        <taxon>Chordata</taxon>
        <taxon>Craniata</taxon>
        <taxon>Vertebrata</taxon>
        <taxon>Euteleostomi</taxon>
        <taxon>Actinopterygii</taxon>
        <taxon>Neopterygii</taxon>
        <taxon>Teleostei</taxon>
        <taxon>Ostariophysi</taxon>
        <taxon>Cypriniformes</taxon>
        <taxon>Cyprinidae</taxon>
        <taxon>Labeoninae</taxon>
        <taxon>Labeonini</taxon>
        <taxon>Cirrhinus</taxon>
    </lineage>
</organism>
<dbReference type="PANTHER" id="PTHR31837">
    <property type="entry name" value="CYTOCHROME B-245 CHAPERONE 1"/>
    <property type="match status" value="1"/>
</dbReference>
<protein>
    <recommendedName>
        <fullName evidence="10">Essential for reactive oxygen species protein</fullName>
    </recommendedName>
</protein>
<dbReference type="Proteomes" id="UP001558613">
    <property type="component" value="Unassembled WGS sequence"/>
</dbReference>
<accession>A0ABR3MHR4</accession>
<evidence type="ECO:0000256" key="9">
    <source>
        <dbReference type="ARBA" id="ARBA00023186"/>
    </source>
</evidence>
<keyword evidence="13" id="KW-1185">Reference proteome</keyword>
<evidence type="ECO:0000256" key="2">
    <source>
        <dbReference type="ARBA" id="ARBA00009907"/>
    </source>
</evidence>
<evidence type="ECO:0000256" key="1">
    <source>
        <dbReference type="ARBA" id="ARBA00004389"/>
    </source>
</evidence>
<reference evidence="12 13" key="1">
    <citation type="submission" date="2023-09" db="EMBL/GenBank/DDBJ databases">
        <authorList>
            <person name="Wang M."/>
        </authorList>
    </citation>
    <scope>NUCLEOTIDE SEQUENCE [LARGE SCALE GENOMIC DNA]</scope>
    <source>
        <strain evidence="12">GT-2023</strain>
        <tissue evidence="12">Liver</tissue>
    </source>
</reference>
<comment type="similarity">
    <text evidence="2">Belongs to the CYBC1 family.</text>
</comment>
<keyword evidence="9" id="KW-0143">Chaperone</keyword>
<comment type="subcellular location">
    <subcellularLocation>
        <location evidence="1">Endoplasmic reticulum membrane</location>
        <topology evidence="1">Single-pass membrane protein</topology>
    </subcellularLocation>
</comment>
<evidence type="ECO:0000256" key="6">
    <source>
        <dbReference type="ARBA" id="ARBA00022859"/>
    </source>
</evidence>